<name>A0A1V4BPM4_MICAE</name>
<evidence type="ECO:0000256" key="3">
    <source>
        <dbReference type="ARBA" id="ARBA00022837"/>
    </source>
</evidence>
<dbReference type="PANTHER" id="PTHR46682:SF1">
    <property type="entry name" value="ADHESION G-PROTEIN COUPLED RECEPTOR V1"/>
    <property type="match status" value="1"/>
</dbReference>
<dbReference type="GO" id="GO:0005737">
    <property type="term" value="C:cytoplasm"/>
    <property type="evidence" value="ECO:0007669"/>
    <property type="project" value="TreeGrafter"/>
</dbReference>
<sequence>MSFAAGAATALININPIDDTLAEGSETVILTLGTGTGYTVGATNTATVTIADNEVLPVITIAATDGSAGETLTGQTANPGSFTLTRTGNTASTLTVNYTLSGTATKGTDYNNLTGTVSFAAGAATALININPIDDTLAEGSETVILTLGTGTGYTVGATNTATVTIADNEVLPVITIAATDGSAGETLTGQTANPGSFTLTRTGNTASTLTVNYTLSGTATKGTDYNNLTGTVSFAVGAATALININPIDDTLAEGSETVILTLGTGTGYTLGATKTGTVTLMDDEPYNLTFSTETIDEGQAVTFTLETRGTAGTEVPYTISGVNQFDISGTSLKGIFITDNNGMGQLTLNIADDLLTETDETLTLKLDNRSELVKVQIKDTSQTPVKTLKVNSLKQETNEGEEAVFVIQTQNIGTGTEIAYTLIGISEDDVVGGMLTGTAMIDKTGAAIIRVALNNDNLLEGTKL</sequence>
<dbReference type="AlphaFoldDB" id="A0A1V4BPM4"/>
<protein>
    <recommendedName>
        <fullName evidence="4">Calx-beta domain-containing protein</fullName>
    </recommendedName>
</protein>
<dbReference type="GO" id="GO:0071277">
    <property type="term" value="P:cellular response to calcium ion"/>
    <property type="evidence" value="ECO:0007669"/>
    <property type="project" value="TreeGrafter"/>
</dbReference>
<organism evidence="5 6">
    <name type="scientific">Microcystis aeruginosa KW</name>
    <dbReference type="NCBI Taxonomy" id="1960155"/>
    <lineage>
        <taxon>Bacteria</taxon>
        <taxon>Bacillati</taxon>
        <taxon>Cyanobacteriota</taxon>
        <taxon>Cyanophyceae</taxon>
        <taxon>Oscillatoriophycideae</taxon>
        <taxon>Chroococcales</taxon>
        <taxon>Microcystaceae</taxon>
        <taxon>Microcystis</taxon>
    </lineage>
</organism>
<keyword evidence="1" id="KW-0732">Signal</keyword>
<dbReference type="PANTHER" id="PTHR46682">
    <property type="entry name" value="ADHESION G-PROTEIN COUPLED RECEPTOR V1"/>
    <property type="match status" value="1"/>
</dbReference>
<comment type="caution">
    <text evidence="5">The sequence shown here is derived from an EMBL/GenBank/DDBJ whole genome shotgun (WGS) entry which is preliminary data.</text>
</comment>
<dbReference type="Proteomes" id="UP000189835">
    <property type="component" value="Unassembled WGS sequence"/>
</dbReference>
<evidence type="ECO:0000256" key="1">
    <source>
        <dbReference type="ARBA" id="ARBA00022729"/>
    </source>
</evidence>
<feature type="domain" description="Calx-beta" evidence="4">
    <location>
        <begin position="162"/>
        <end position="265"/>
    </location>
</feature>
<dbReference type="GO" id="GO:0004930">
    <property type="term" value="F:G protein-coupled receptor activity"/>
    <property type="evidence" value="ECO:0007669"/>
    <property type="project" value="InterPro"/>
</dbReference>
<dbReference type="SUPFAM" id="SSF141072">
    <property type="entry name" value="CalX-like"/>
    <property type="match status" value="3"/>
</dbReference>
<evidence type="ECO:0000259" key="4">
    <source>
        <dbReference type="SMART" id="SM00237"/>
    </source>
</evidence>
<dbReference type="RefSeq" id="WP_079209922.1">
    <property type="nucleotide sequence ID" value="NZ_MVGR01000005.1"/>
</dbReference>
<reference evidence="5 6" key="1">
    <citation type="submission" date="2017-02" db="EMBL/GenBank/DDBJ databases">
        <title>Genome sequence of Microcystis aeruginosa KW.</title>
        <authorList>
            <person name="Oh H.-M."/>
            <person name="Ahn C.-Y."/>
            <person name="Jeong H."/>
            <person name="Srivastava A."/>
            <person name="Lee H.-G."/>
            <person name="Kang S.-R."/>
        </authorList>
    </citation>
    <scope>NUCLEOTIDE SEQUENCE [LARGE SCALE GENOMIC DNA]</scope>
    <source>
        <strain evidence="5 6">KW</strain>
    </source>
</reference>
<proteinExistence type="predicted"/>
<accession>A0A1V4BPM4</accession>
<dbReference type="InterPro" id="IPR038081">
    <property type="entry name" value="CalX-like_sf"/>
</dbReference>
<feature type="domain" description="Calx-beta" evidence="4">
    <location>
        <begin position="46"/>
        <end position="149"/>
    </location>
</feature>
<dbReference type="Gene3D" id="2.60.40.2030">
    <property type="match status" value="3"/>
</dbReference>
<dbReference type="GO" id="GO:0001965">
    <property type="term" value="F:G-protein alpha-subunit binding"/>
    <property type="evidence" value="ECO:0007669"/>
    <property type="project" value="TreeGrafter"/>
</dbReference>
<dbReference type="EMBL" id="MVGR01000005">
    <property type="protein sequence ID" value="OPF15948.1"/>
    <property type="molecule type" value="Genomic_DNA"/>
</dbReference>
<dbReference type="InterPro" id="IPR003644">
    <property type="entry name" value="Calx_beta"/>
</dbReference>
<evidence type="ECO:0000313" key="5">
    <source>
        <dbReference type="EMBL" id="OPF15948.1"/>
    </source>
</evidence>
<dbReference type="SMART" id="SM00237">
    <property type="entry name" value="Calx_beta"/>
    <property type="match status" value="2"/>
</dbReference>
<dbReference type="InterPro" id="IPR026919">
    <property type="entry name" value="ADGRV1"/>
</dbReference>
<gene>
    <name evidence="5" type="ORF">B1L04_26535</name>
</gene>
<dbReference type="Pfam" id="PF03160">
    <property type="entry name" value="Calx-beta"/>
    <property type="match status" value="4"/>
</dbReference>
<dbReference type="GO" id="GO:0016020">
    <property type="term" value="C:membrane"/>
    <property type="evidence" value="ECO:0007669"/>
    <property type="project" value="InterPro"/>
</dbReference>
<evidence type="ECO:0000256" key="2">
    <source>
        <dbReference type="ARBA" id="ARBA00022737"/>
    </source>
</evidence>
<keyword evidence="2" id="KW-0677">Repeat</keyword>
<keyword evidence="3" id="KW-0106">Calcium</keyword>
<dbReference type="GO" id="GO:0010855">
    <property type="term" value="F:adenylate cyclase inhibitor activity"/>
    <property type="evidence" value="ECO:0007669"/>
    <property type="project" value="TreeGrafter"/>
</dbReference>
<evidence type="ECO:0000313" key="6">
    <source>
        <dbReference type="Proteomes" id="UP000189835"/>
    </source>
</evidence>